<comment type="caution">
    <text evidence="1">The sequence shown here is derived from an EMBL/GenBank/DDBJ whole genome shotgun (WGS) entry which is preliminary data.</text>
</comment>
<organism evidence="1">
    <name type="scientific">marine sediment metagenome</name>
    <dbReference type="NCBI Taxonomy" id="412755"/>
    <lineage>
        <taxon>unclassified sequences</taxon>
        <taxon>metagenomes</taxon>
        <taxon>ecological metagenomes</taxon>
    </lineage>
</organism>
<proteinExistence type="predicted"/>
<sequence length="62" mass="7223">MPKDEIIQCQECGDPAEVQKRDWLPLCKDCNELLGELGYDAQKAAWDKFKRRFGPRGEVYYA</sequence>
<accession>A0A0F9BX75</accession>
<name>A0A0F9BX75_9ZZZZ</name>
<dbReference type="AlphaFoldDB" id="A0A0F9BX75"/>
<dbReference type="EMBL" id="LAZR01047118">
    <property type="protein sequence ID" value="KKK94969.1"/>
    <property type="molecule type" value="Genomic_DNA"/>
</dbReference>
<evidence type="ECO:0000313" key="1">
    <source>
        <dbReference type="EMBL" id="KKK94969.1"/>
    </source>
</evidence>
<reference evidence="1" key="1">
    <citation type="journal article" date="2015" name="Nature">
        <title>Complex archaea that bridge the gap between prokaryotes and eukaryotes.</title>
        <authorList>
            <person name="Spang A."/>
            <person name="Saw J.H."/>
            <person name="Jorgensen S.L."/>
            <person name="Zaremba-Niedzwiedzka K."/>
            <person name="Martijn J."/>
            <person name="Lind A.E."/>
            <person name="van Eijk R."/>
            <person name="Schleper C."/>
            <person name="Guy L."/>
            <person name="Ettema T.J."/>
        </authorList>
    </citation>
    <scope>NUCLEOTIDE SEQUENCE</scope>
</reference>
<gene>
    <name evidence="1" type="ORF">LCGC14_2677510</name>
</gene>
<protein>
    <submittedName>
        <fullName evidence="1">Uncharacterized protein</fullName>
    </submittedName>
</protein>